<evidence type="ECO:0000313" key="1">
    <source>
        <dbReference type="EMBL" id="KKK70132.1"/>
    </source>
</evidence>
<feature type="non-terminal residue" evidence="1">
    <location>
        <position position="1"/>
    </location>
</feature>
<gene>
    <name evidence="1" type="ORF">LCGC14_2927070</name>
</gene>
<accession>A0A0F8XM36</accession>
<comment type="caution">
    <text evidence="1">The sequence shown here is derived from an EMBL/GenBank/DDBJ whole genome shotgun (WGS) entry which is preliminary data.</text>
</comment>
<proteinExistence type="predicted"/>
<dbReference type="AlphaFoldDB" id="A0A0F8XM36"/>
<protein>
    <submittedName>
        <fullName evidence="1">Uncharacterized protein</fullName>
    </submittedName>
</protein>
<sequence>LRGGGTVVLHEYCYGLGLPNPEKPFPPIWSHRGRPGTAYHRIAGHENAATLIWYRTFPEQSLYRGTQGVGRICLDFWPVKKPDRDGWASLYNRYPHSSCAQRRPSLEKLTWAGPDGARTTVRFEAFCEGIQDAEAAIVLSDAVANHADKLGEELTRQCRTVLIDRLNYCRFWDQMKWAHSYFHMHHWDWQELDRRLYDCASRVGKKLGKQLSHGKRSVGFMAPPTSHR</sequence>
<dbReference type="EMBL" id="LAZR01058324">
    <property type="protein sequence ID" value="KKK70132.1"/>
    <property type="molecule type" value="Genomic_DNA"/>
</dbReference>
<reference evidence="1" key="1">
    <citation type="journal article" date="2015" name="Nature">
        <title>Complex archaea that bridge the gap between prokaryotes and eukaryotes.</title>
        <authorList>
            <person name="Spang A."/>
            <person name="Saw J.H."/>
            <person name="Jorgensen S.L."/>
            <person name="Zaremba-Niedzwiedzka K."/>
            <person name="Martijn J."/>
            <person name="Lind A.E."/>
            <person name="van Eijk R."/>
            <person name="Schleper C."/>
            <person name="Guy L."/>
            <person name="Ettema T.J."/>
        </authorList>
    </citation>
    <scope>NUCLEOTIDE SEQUENCE</scope>
</reference>
<organism evidence="1">
    <name type="scientific">marine sediment metagenome</name>
    <dbReference type="NCBI Taxonomy" id="412755"/>
    <lineage>
        <taxon>unclassified sequences</taxon>
        <taxon>metagenomes</taxon>
        <taxon>ecological metagenomes</taxon>
    </lineage>
</organism>
<name>A0A0F8XM36_9ZZZZ</name>